<dbReference type="AlphaFoldDB" id="A0A229UJT4"/>
<keyword evidence="1" id="KW-0472">Membrane</keyword>
<name>A0A229UJT4_9BACL</name>
<dbReference type="GO" id="GO:0005886">
    <property type="term" value="C:plasma membrane"/>
    <property type="evidence" value="ECO:0007669"/>
    <property type="project" value="InterPro"/>
</dbReference>
<feature type="domain" description="Phosphatidic acid phosphatase type 2/haloperoxidase" evidence="2">
    <location>
        <begin position="67"/>
        <end position="174"/>
    </location>
</feature>
<dbReference type="CDD" id="cd03385">
    <property type="entry name" value="PAP2_BcrC_like"/>
    <property type="match status" value="1"/>
</dbReference>
<dbReference type="SMART" id="SM00014">
    <property type="entry name" value="acidPPc"/>
    <property type="match status" value="1"/>
</dbReference>
<feature type="transmembrane region" description="Helical" evidence="1">
    <location>
        <begin position="65"/>
        <end position="89"/>
    </location>
</feature>
<dbReference type="InterPro" id="IPR036938">
    <property type="entry name" value="PAP2/HPO_sf"/>
</dbReference>
<reference evidence="3 4" key="1">
    <citation type="submission" date="2017-07" db="EMBL/GenBank/DDBJ databases">
        <title>Genome sequencing and assembly of Paenibacillus rigui.</title>
        <authorList>
            <person name="Mayilraj S."/>
        </authorList>
    </citation>
    <scope>NUCLEOTIDE SEQUENCE [LARGE SCALE GENOMIC DNA]</scope>
    <source>
        <strain evidence="3 4">JCM 16352</strain>
    </source>
</reference>
<evidence type="ECO:0000313" key="3">
    <source>
        <dbReference type="EMBL" id="OXM83670.1"/>
    </source>
</evidence>
<accession>A0A229UJT4</accession>
<dbReference type="PANTHER" id="PTHR14969">
    <property type="entry name" value="SPHINGOSINE-1-PHOSPHATE PHOSPHOHYDROLASE"/>
    <property type="match status" value="1"/>
</dbReference>
<dbReference type="Proteomes" id="UP000215509">
    <property type="component" value="Unassembled WGS sequence"/>
</dbReference>
<keyword evidence="4" id="KW-1185">Reference proteome</keyword>
<dbReference type="Gene3D" id="1.20.144.10">
    <property type="entry name" value="Phosphatidic acid phosphatase type 2/haloperoxidase"/>
    <property type="match status" value="1"/>
</dbReference>
<dbReference type="PANTHER" id="PTHR14969:SF58">
    <property type="entry name" value="UNDECAPRENYL-DIPHOSPHATASE BCRC"/>
    <property type="match status" value="1"/>
</dbReference>
<evidence type="ECO:0000259" key="2">
    <source>
        <dbReference type="SMART" id="SM00014"/>
    </source>
</evidence>
<organism evidence="3 4">
    <name type="scientific">Paenibacillus rigui</name>
    <dbReference type="NCBI Taxonomy" id="554312"/>
    <lineage>
        <taxon>Bacteria</taxon>
        <taxon>Bacillati</taxon>
        <taxon>Bacillota</taxon>
        <taxon>Bacilli</taxon>
        <taxon>Bacillales</taxon>
        <taxon>Paenibacillaceae</taxon>
        <taxon>Paenibacillus</taxon>
    </lineage>
</organism>
<keyword evidence="1" id="KW-0812">Transmembrane</keyword>
<dbReference type="EMBL" id="NMQW01000039">
    <property type="protein sequence ID" value="OXM83670.1"/>
    <property type="molecule type" value="Genomic_DNA"/>
</dbReference>
<protein>
    <submittedName>
        <fullName evidence="3">Undecaprenyl-diphosphatase</fullName>
    </submittedName>
</protein>
<dbReference type="InterPro" id="IPR033879">
    <property type="entry name" value="UPP_Pase"/>
</dbReference>
<comment type="caution">
    <text evidence="3">The sequence shown here is derived from an EMBL/GenBank/DDBJ whole genome shotgun (WGS) entry which is preliminary data.</text>
</comment>
<sequence length="205" mass="23053">MNCSLLCSWRFGTLNYDVFQWINNLADHYDWIDDIMEFGAQGIVWVMIVLLAVVWFTGRERNQRLVFFACVSTALALLVAGWAISPVIAHPRPFMEHNVHQLIPHAADPSFPSDHATFAFSLAFTVWFANKRLGRLLIVLAVITGVSRIYVGVHYPADILGGAAVAFVSSLLVRKLTPWIEPAWAISLKLYRKLTSHVPFLSGRS</sequence>
<dbReference type="InterPro" id="IPR000326">
    <property type="entry name" value="PAP2/HPO"/>
</dbReference>
<dbReference type="OrthoDB" id="9789113at2"/>
<evidence type="ECO:0000313" key="4">
    <source>
        <dbReference type="Proteomes" id="UP000215509"/>
    </source>
</evidence>
<dbReference type="SUPFAM" id="SSF48317">
    <property type="entry name" value="Acid phosphatase/Vanadium-dependent haloperoxidase"/>
    <property type="match status" value="1"/>
</dbReference>
<gene>
    <name evidence="3" type="ORF">CF651_24005</name>
</gene>
<feature type="transmembrane region" description="Helical" evidence="1">
    <location>
        <begin position="38"/>
        <end position="58"/>
    </location>
</feature>
<evidence type="ECO:0000256" key="1">
    <source>
        <dbReference type="SAM" id="Phobius"/>
    </source>
</evidence>
<keyword evidence="1" id="KW-1133">Transmembrane helix</keyword>
<dbReference type="Pfam" id="PF01569">
    <property type="entry name" value="PAP2"/>
    <property type="match status" value="1"/>
</dbReference>
<dbReference type="GO" id="GO:0050380">
    <property type="term" value="F:undecaprenyl-diphosphatase activity"/>
    <property type="evidence" value="ECO:0007669"/>
    <property type="project" value="InterPro"/>
</dbReference>
<proteinExistence type="predicted"/>